<dbReference type="RefSeq" id="WP_258434211.1">
    <property type="nucleotide sequence ID" value="NZ_JANSGW010000024.1"/>
</dbReference>
<dbReference type="EMBL" id="JAPTNE010000024">
    <property type="protein sequence ID" value="MCZ0808763.1"/>
    <property type="molecule type" value="Genomic_DNA"/>
</dbReference>
<dbReference type="AlphaFoldDB" id="A0AAP3DII3"/>
<dbReference type="Proteomes" id="UP001077662">
    <property type="component" value="Unassembled WGS sequence"/>
</dbReference>
<protein>
    <submittedName>
        <fullName evidence="1">Uncharacterized protein</fullName>
    </submittedName>
</protein>
<gene>
    <name evidence="1" type="ORF">O0554_17900</name>
</gene>
<comment type="caution">
    <text evidence="1">The sequence shown here is derived from an EMBL/GenBank/DDBJ whole genome shotgun (WGS) entry which is preliminary data.</text>
</comment>
<evidence type="ECO:0000313" key="2">
    <source>
        <dbReference type="Proteomes" id="UP001077662"/>
    </source>
</evidence>
<accession>A0AAP3DII3</accession>
<evidence type="ECO:0000313" key="1">
    <source>
        <dbReference type="EMBL" id="MCZ0808763.1"/>
    </source>
</evidence>
<organism evidence="1 2">
    <name type="scientific">Brevibacillus laterosporus</name>
    <name type="common">Bacillus laterosporus</name>
    <dbReference type="NCBI Taxonomy" id="1465"/>
    <lineage>
        <taxon>Bacteria</taxon>
        <taxon>Bacillati</taxon>
        <taxon>Bacillota</taxon>
        <taxon>Bacilli</taxon>
        <taxon>Bacillales</taxon>
        <taxon>Paenibacillaceae</taxon>
        <taxon>Brevibacillus</taxon>
    </lineage>
</organism>
<name>A0AAP3DII3_BRELA</name>
<reference evidence="1" key="1">
    <citation type="submission" date="2022-09" db="EMBL/GenBank/DDBJ databases">
        <title>Genome analysis and characterization of larvicidal activity of Brevibacillus strains.</title>
        <authorList>
            <person name="Patrusheva E.V."/>
            <person name="Izotova A.O."/>
            <person name="Toshchakov S.V."/>
            <person name="Sineoky S.P."/>
        </authorList>
    </citation>
    <scope>NUCLEOTIDE SEQUENCE</scope>
    <source>
        <strain evidence="1">VKPM_B-13247</strain>
    </source>
</reference>
<sequence length="54" mass="6226">MPRQLDEELVDYCEQCGEGIYKEKIVWKLGANLFCKTQCLLGYLGAEEIRAEDI</sequence>
<proteinExistence type="predicted"/>